<comment type="domain">
    <text evidence="1">The IMP cyclohydrolase activity resides in the N-terminal region.</text>
</comment>
<dbReference type="PROSITE" id="PS51855">
    <property type="entry name" value="MGS"/>
    <property type="match status" value="1"/>
</dbReference>
<dbReference type="NCBIfam" id="TIGR00355">
    <property type="entry name" value="purH"/>
    <property type="match status" value="1"/>
</dbReference>
<keyword evidence="1 3" id="KW-0808">Transferase</keyword>
<name>A0ABS6XKF5_9SPHN</name>
<dbReference type="PANTHER" id="PTHR11692:SF0">
    <property type="entry name" value="BIFUNCTIONAL PURINE BIOSYNTHESIS PROTEIN ATIC"/>
    <property type="match status" value="1"/>
</dbReference>
<gene>
    <name evidence="1 3" type="primary">purH</name>
    <name evidence="3" type="ORF">KY084_07315</name>
</gene>
<dbReference type="Proteomes" id="UP001197214">
    <property type="component" value="Unassembled WGS sequence"/>
</dbReference>
<keyword evidence="1" id="KW-0511">Multifunctional enzyme</keyword>
<keyword evidence="4" id="KW-1185">Reference proteome</keyword>
<dbReference type="InterPro" id="IPR011607">
    <property type="entry name" value="MGS-like_dom"/>
</dbReference>
<evidence type="ECO:0000313" key="4">
    <source>
        <dbReference type="Proteomes" id="UP001197214"/>
    </source>
</evidence>
<dbReference type="Pfam" id="PF01808">
    <property type="entry name" value="AICARFT_IMPCHas"/>
    <property type="match status" value="1"/>
</dbReference>
<comment type="pathway">
    <text evidence="1">Purine metabolism; IMP biosynthesis via de novo pathway; 5-formamido-1-(5-phospho-D-ribosyl)imidazole-4-carboxamide from 5-amino-1-(5-phospho-D-ribosyl)imidazole-4-carboxamide (10-formyl THF route): step 1/1.</text>
</comment>
<dbReference type="CDD" id="cd01421">
    <property type="entry name" value="IMPCH"/>
    <property type="match status" value="1"/>
</dbReference>
<dbReference type="SMART" id="SM00798">
    <property type="entry name" value="AICARFT_IMPCHas"/>
    <property type="match status" value="1"/>
</dbReference>
<dbReference type="EC" id="2.1.2.3" evidence="1"/>
<reference evidence="3 4" key="1">
    <citation type="submission" date="2021-07" db="EMBL/GenBank/DDBJ databases">
        <title>Stakelama flava sp. nov., a novel endophytic bacterium isolated from branch of Kandelia candel.</title>
        <authorList>
            <person name="Tuo L."/>
        </authorList>
    </citation>
    <scope>NUCLEOTIDE SEQUENCE [LARGE SCALE GENOMIC DNA]</scope>
    <source>
        <strain evidence="3 4">CBK3Z-3</strain>
    </source>
</reference>
<dbReference type="PANTHER" id="PTHR11692">
    <property type="entry name" value="BIFUNCTIONAL PURINE BIOSYNTHESIS PROTEIN PURH"/>
    <property type="match status" value="1"/>
</dbReference>
<dbReference type="PIRSF" id="PIRSF000414">
    <property type="entry name" value="AICARFT_IMPCHas"/>
    <property type="match status" value="1"/>
</dbReference>
<dbReference type="EC" id="3.5.4.10" evidence="1"/>
<dbReference type="HAMAP" id="MF_00139">
    <property type="entry name" value="PurH"/>
    <property type="match status" value="1"/>
</dbReference>
<comment type="catalytic activity">
    <reaction evidence="1">
        <text>IMP + H2O = 5-formamido-1-(5-phospho-D-ribosyl)imidazole-4-carboxamide</text>
        <dbReference type="Rhea" id="RHEA:18445"/>
        <dbReference type="ChEBI" id="CHEBI:15377"/>
        <dbReference type="ChEBI" id="CHEBI:58053"/>
        <dbReference type="ChEBI" id="CHEBI:58467"/>
        <dbReference type="EC" id="3.5.4.10"/>
    </reaction>
</comment>
<keyword evidence="1" id="KW-0658">Purine biosynthesis</keyword>
<comment type="catalytic activity">
    <reaction evidence="1">
        <text>(6R)-10-formyltetrahydrofolate + 5-amino-1-(5-phospho-beta-D-ribosyl)imidazole-4-carboxamide = 5-formamido-1-(5-phospho-D-ribosyl)imidazole-4-carboxamide + (6S)-5,6,7,8-tetrahydrofolate</text>
        <dbReference type="Rhea" id="RHEA:22192"/>
        <dbReference type="ChEBI" id="CHEBI:57453"/>
        <dbReference type="ChEBI" id="CHEBI:58467"/>
        <dbReference type="ChEBI" id="CHEBI:58475"/>
        <dbReference type="ChEBI" id="CHEBI:195366"/>
        <dbReference type="EC" id="2.1.2.3"/>
    </reaction>
</comment>
<evidence type="ECO:0000259" key="2">
    <source>
        <dbReference type="PROSITE" id="PS51855"/>
    </source>
</evidence>
<comment type="caution">
    <text evidence="3">The sequence shown here is derived from an EMBL/GenBank/DDBJ whole genome shotgun (WGS) entry which is preliminary data.</text>
</comment>
<comment type="pathway">
    <text evidence="1">Purine metabolism; IMP biosynthesis via de novo pathway; IMP from 5-formamido-1-(5-phospho-D-ribosyl)imidazole-4-carboxamide: step 1/1.</text>
</comment>
<dbReference type="GO" id="GO:0003937">
    <property type="term" value="F:IMP cyclohydrolase activity"/>
    <property type="evidence" value="ECO:0007669"/>
    <property type="project" value="UniProtKB-EC"/>
</dbReference>
<dbReference type="RefSeq" id="WP_219237799.1">
    <property type="nucleotide sequence ID" value="NZ_JAHWZX010000005.1"/>
</dbReference>
<evidence type="ECO:0000313" key="3">
    <source>
        <dbReference type="EMBL" id="MBW4330686.1"/>
    </source>
</evidence>
<dbReference type="Pfam" id="PF02142">
    <property type="entry name" value="MGS"/>
    <property type="match status" value="1"/>
</dbReference>
<protein>
    <recommendedName>
        <fullName evidence="1">Bifunctional purine biosynthesis protein PurH</fullName>
    </recommendedName>
    <domain>
        <recommendedName>
            <fullName evidence="1">Phosphoribosylaminoimidazolecarboxamide formyltransferase</fullName>
            <ecNumber evidence="1">2.1.2.3</ecNumber>
        </recommendedName>
        <alternativeName>
            <fullName evidence="1">AICAR transformylase</fullName>
        </alternativeName>
    </domain>
    <domain>
        <recommendedName>
            <fullName evidence="1">IMP cyclohydrolase</fullName>
            <ecNumber evidence="1">3.5.4.10</ecNumber>
        </recommendedName>
        <alternativeName>
            <fullName evidence="1">ATIC</fullName>
        </alternativeName>
        <alternativeName>
            <fullName evidence="1">IMP synthase</fullName>
        </alternativeName>
        <alternativeName>
            <fullName evidence="1">Inosinicase</fullName>
        </alternativeName>
    </domain>
</protein>
<dbReference type="NCBIfam" id="NF002049">
    <property type="entry name" value="PRK00881.1"/>
    <property type="match status" value="1"/>
</dbReference>
<evidence type="ECO:0000256" key="1">
    <source>
        <dbReference type="HAMAP-Rule" id="MF_00139"/>
    </source>
</evidence>
<accession>A0ABS6XKF5</accession>
<comment type="similarity">
    <text evidence="1">Belongs to the PurH family.</text>
</comment>
<proteinExistence type="inferred from homology"/>
<keyword evidence="1 3" id="KW-0378">Hydrolase</keyword>
<organism evidence="3 4">
    <name type="scientific">Stakelama flava</name>
    <dbReference type="NCBI Taxonomy" id="2860338"/>
    <lineage>
        <taxon>Bacteria</taxon>
        <taxon>Pseudomonadati</taxon>
        <taxon>Pseudomonadota</taxon>
        <taxon>Alphaproteobacteria</taxon>
        <taxon>Sphingomonadales</taxon>
        <taxon>Sphingomonadaceae</taxon>
        <taxon>Stakelama</taxon>
    </lineage>
</organism>
<dbReference type="EMBL" id="JAHWZX010000005">
    <property type="protein sequence ID" value="MBW4330686.1"/>
    <property type="molecule type" value="Genomic_DNA"/>
</dbReference>
<sequence length="528" mass="55570">MSTVKIRRALLSVSDKNGIIELGQALARHGVELVSTGGTAKALREAGLQVRDISDLTGFPEMMDGRVKTLHPVVHGGLLAVRDNDAHVVSMDEHGIGAIDLVVVNLYPFEATVAKGAGRDEIIENIDIGGPSMVRSAAKNHASVAIVTDPADYDALIAEMDAYDGGSTLDTRKRFAAKAYAATAAYDSAIAQWFAFSDQGEAFPKTLPVAFTLGEELRYGENPHQSAALYLPRARGARGIAQGQQLQGKALSYNNYNDADAALELVGEFRDADPTVVIVKHANPCGVATAPTLIEAYRAALACDSVSAFGGIVATNRPLDAETAAAITEIFTEVVATPDADDEVRAIFAKKKNLRLLLTGELADPARPGLALRTIAGGLLVQSRDAALIDGELKVVTKRQPTEQELADCRFAWTVAKHVKSNAIVYAKDGSTAGIGAGQMSRVESARIAAWKAKDAAEKAGWGQPRTIGSAVASDAFFPFADGLLTAVEAGATAVIQPGGSIRDDEVIAAADAAGLAMVFTGMRHFRH</sequence>
<dbReference type="GO" id="GO:0004643">
    <property type="term" value="F:phosphoribosylaminoimidazolecarboxamide formyltransferase activity"/>
    <property type="evidence" value="ECO:0007669"/>
    <property type="project" value="UniProtKB-EC"/>
</dbReference>
<dbReference type="SMART" id="SM00851">
    <property type="entry name" value="MGS"/>
    <property type="match status" value="1"/>
</dbReference>
<dbReference type="InterPro" id="IPR002695">
    <property type="entry name" value="PurH-like"/>
</dbReference>
<feature type="domain" description="MGS-like" evidence="2">
    <location>
        <begin position="1"/>
        <end position="148"/>
    </location>
</feature>